<dbReference type="EMBL" id="GDID01005094">
    <property type="protein sequence ID" value="JAP91512.1"/>
    <property type="molecule type" value="Transcribed_RNA"/>
</dbReference>
<dbReference type="Pfam" id="PF13499">
    <property type="entry name" value="EF-hand_7"/>
    <property type="match status" value="1"/>
</dbReference>
<evidence type="ECO:0000259" key="4">
    <source>
        <dbReference type="PROSITE" id="PS50222"/>
    </source>
</evidence>
<dbReference type="PROSITE" id="PS00018">
    <property type="entry name" value="EF_HAND_1"/>
    <property type="match status" value="3"/>
</dbReference>
<dbReference type="PANTHER" id="PTHR45942">
    <property type="entry name" value="PROTEIN PHOSPATASE 3 REGULATORY SUBUNIT B ALPHA ISOFORM TYPE 1"/>
    <property type="match status" value="1"/>
</dbReference>
<evidence type="ECO:0000313" key="5">
    <source>
        <dbReference type="EMBL" id="JAP91512.1"/>
    </source>
</evidence>
<organism evidence="5">
    <name type="scientific">Trepomonas sp. PC1</name>
    <dbReference type="NCBI Taxonomy" id="1076344"/>
    <lineage>
        <taxon>Eukaryota</taxon>
        <taxon>Metamonada</taxon>
        <taxon>Diplomonadida</taxon>
        <taxon>Hexamitidae</taxon>
        <taxon>Hexamitinae</taxon>
        <taxon>Trepomonas</taxon>
    </lineage>
</organism>
<proteinExistence type="predicted"/>
<dbReference type="SUPFAM" id="SSF47473">
    <property type="entry name" value="EF-hand"/>
    <property type="match status" value="1"/>
</dbReference>
<dbReference type="InterPro" id="IPR002048">
    <property type="entry name" value="EF_hand_dom"/>
</dbReference>
<reference evidence="5" key="1">
    <citation type="submission" date="2015-07" db="EMBL/GenBank/DDBJ databases">
        <title>Adaptation to a free-living lifestyle via gene acquisitions in the diplomonad Trepomonas sp. PC1.</title>
        <authorList>
            <person name="Xu F."/>
            <person name="Jerlstrom-Hultqvist J."/>
            <person name="Kolisko M."/>
            <person name="Simpson A.G.B."/>
            <person name="Roger A.J."/>
            <person name="Svard S.G."/>
            <person name="Andersson J.O."/>
        </authorList>
    </citation>
    <scope>NUCLEOTIDE SEQUENCE</scope>
    <source>
        <strain evidence="5">PC1</strain>
    </source>
</reference>
<feature type="domain" description="EF-hand" evidence="4">
    <location>
        <begin position="1"/>
        <end position="30"/>
    </location>
</feature>
<dbReference type="AlphaFoldDB" id="A0A146K3Q3"/>
<dbReference type="InterPro" id="IPR018247">
    <property type="entry name" value="EF_Hand_1_Ca_BS"/>
</dbReference>
<protein>
    <submittedName>
        <fullName evidence="5">EF-hand domain pair-containing protein</fullName>
    </submittedName>
</protein>
<feature type="non-terminal residue" evidence="5">
    <location>
        <position position="1"/>
    </location>
</feature>
<feature type="domain" description="EF-hand" evidence="4">
    <location>
        <begin position="31"/>
        <end position="66"/>
    </location>
</feature>
<dbReference type="GO" id="GO:0005509">
    <property type="term" value="F:calcium ion binding"/>
    <property type="evidence" value="ECO:0007669"/>
    <property type="project" value="InterPro"/>
</dbReference>
<sequence length="137" mass="15863">QAAFLKIDTDGSGLLDRDELKAAFDEINITIQEDFFEKLLDFVDRDKSGELSLVEYKHMVYIFMNYTPNDLPHNLFLVADANCDKHVDKAELFSFMQYLNKGFTKDESYKLAEFCSGKSDGILNYEQFCTMIKQVLE</sequence>
<dbReference type="CDD" id="cd00051">
    <property type="entry name" value="EFh"/>
    <property type="match status" value="1"/>
</dbReference>
<dbReference type="SMART" id="SM00054">
    <property type="entry name" value="EFh"/>
    <property type="match status" value="3"/>
</dbReference>
<evidence type="ECO:0000256" key="3">
    <source>
        <dbReference type="ARBA" id="ARBA00022837"/>
    </source>
</evidence>
<evidence type="ECO:0000256" key="2">
    <source>
        <dbReference type="ARBA" id="ARBA00022737"/>
    </source>
</evidence>
<accession>A0A146K3Q3</accession>
<evidence type="ECO:0000256" key="1">
    <source>
        <dbReference type="ARBA" id="ARBA00022723"/>
    </source>
</evidence>
<name>A0A146K3Q3_9EUKA</name>
<keyword evidence="2" id="KW-0677">Repeat</keyword>
<keyword evidence="3" id="KW-0106">Calcium</keyword>
<keyword evidence="1" id="KW-0479">Metal-binding</keyword>
<dbReference type="Gene3D" id="1.10.238.10">
    <property type="entry name" value="EF-hand"/>
    <property type="match status" value="2"/>
</dbReference>
<gene>
    <name evidence="5" type="ORF">TPC1_16858</name>
</gene>
<dbReference type="InterPro" id="IPR011992">
    <property type="entry name" value="EF-hand-dom_pair"/>
</dbReference>
<dbReference type="PROSITE" id="PS50222">
    <property type="entry name" value="EF_HAND_2"/>
    <property type="match status" value="2"/>
</dbReference>